<dbReference type="AlphaFoldDB" id="A0A830HWL9"/>
<dbReference type="Proteomes" id="UP000660262">
    <property type="component" value="Unassembled WGS sequence"/>
</dbReference>
<dbReference type="OrthoDB" id="1931513at2759"/>
<evidence type="ECO:0008006" key="4">
    <source>
        <dbReference type="Google" id="ProtNLM"/>
    </source>
</evidence>
<evidence type="ECO:0000313" key="3">
    <source>
        <dbReference type="Proteomes" id="UP000660262"/>
    </source>
</evidence>
<proteinExistence type="predicted"/>
<organism evidence="2 3">
    <name type="scientific">Pycnococcus provasolii</name>
    <dbReference type="NCBI Taxonomy" id="41880"/>
    <lineage>
        <taxon>Eukaryota</taxon>
        <taxon>Viridiplantae</taxon>
        <taxon>Chlorophyta</taxon>
        <taxon>Pseudoscourfieldiophyceae</taxon>
        <taxon>Pseudoscourfieldiales</taxon>
        <taxon>Pycnococcaceae</taxon>
        <taxon>Pycnococcus</taxon>
    </lineage>
</organism>
<gene>
    <name evidence="2" type="ORF">PPROV_001030200</name>
</gene>
<feature type="compositionally biased region" description="Basic and acidic residues" evidence="1">
    <location>
        <begin position="335"/>
        <end position="356"/>
    </location>
</feature>
<evidence type="ECO:0000256" key="1">
    <source>
        <dbReference type="SAM" id="MobiDB-lite"/>
    </source>
</evidence>
<feature type="region of interest" description="Disordered" evidence="1">
    <location>
        <begin position="303"/>
        <end position="414"/>
    </location>
</feature>
<name>A0A830HWL9_9CHLO</name>
<evidence type="ECO:0000313" key="2">
    <source>
        <dbReference type="EMBL" id="GHP11574.1"/>
    </source>
</evidence>
<reference evidence="2" key="1">
    <citation type="submission" date="2020-10" db="EMBL/GenBank/DDBJ databases">
        <title>Unveiling of a novel bifunctional photoreceptor, Dualchrome1, isolated from a cosmopolitan green alga.</title>
        <authorList>
            <person name="Suzuki S."/>
            <person name="Kawachi M."/>
        </authorList>
    </citation>
    <scope>NUCLEOTIDE SEQUENCE</scope>
    <source>
        <strain evidence="2">NIES 2893</strain>
    </source>
</reference>
<accession>A0A830HWL9</accession>
<comment type="caution">
    <text evidence="2">The sequence shown here is derived from an EMBL/GenBank/DDBJ whole genome shotgun (WGS) entry which is preliminary data.</text>
</comment>
<protein>
    <recommendedName>
        <fullName evidence="4">Reverse transcriptase Ty1/copia-type domain-containing protein</fullName>
    </recommendedName>
</protein>
<feature type="compositionally biased region" description="Low complexity" evidence="1">
    <location>
        <begin position="303"/>
        <end position="326"/>
    </location>
</feature>
<feature type="compositionally biased region" description="Low complexity" evidence="1">
    <location>
        <begin position="390"/>
        <end position="414"/>
    </location>
</feature>
<keyword evidence="3" id="KW-1185">Reference proteome</keyword>
<dbReference type="EMBL" id="BNJQ01000035">
    <property type="protein sequence ID" value="GHP11574.1"/>
    <property type="molecule type" value="Genomic_DNA"/>
</dbReference>
<sequence length="414" mass="46185">MKRDDAGFILGYQCSRIAGGDITINQHGYQVRMLERYYLPQTHVDTPALCSVHLEGTKHPCDDDVAIVQAVAGSLQYLRRPDIAFALRQVCWLMSKASPSVVQAAARILQYVRDTGEYVNRFHEDEADGILRVYADTSHGERTVSSMLSFFNGGVIDYDVARIKQCDSSTTGELGGLVKHIKRIECTRNFLSEIRHPQPGPTPVYLDSQALVQAITKDGPHGLMKHEAKWIVRARESVTRGIIEPRLIPRHENLADPGTATRGPTDFIPMRDATLSSHQHALTTQEIAHREAYPHVREARANIASRRAAAAATQHQQQQQQQQQQRVTTIPPPEWKIRPDPGTRDTSESNKERWDVPEYTPPTADFTPARGIQQNHNSGLPPSRRDDATARPPSAAQTATQQATRERAQQPAGL</sequence>